<keyword evidence="1" id="KW-0812">Transmembrane</keyword>
<keyword evidence="1" id="KW-1133">Transmembrane helix</keyword>
<accession>A0ABD3C5Q8</accession>
<evidence type="ECO:0000256" key="1">
    <source>
        <dbReference type="SAM" id="Phobius"/>
    </source>
</evidence>
<sequence>MVKFSAIVDVLVLAFFMLQITIITSQGSSFKPDKANANLLAACTKTCSRKTPSHC</sequence>
<gene>
    <name evidence="2" type="ORF">CASFOL_031307</name>
</gene>
<proteinExistence type="predicted"/>
<dbReference type="Proteomes" id="UP001632038">
    <property type="component" value="Unassembled WGS sequence"/>
</dbReference>
<dbReference type="AlphaFoldDB" id="A0ABD3C5Q8"/>
<organism evidence="2 3">
    <name type="scientific">Castilleja foliolosa</name>
    <dbReference type="NCBI Taxonomy" id="1961234"/>
    <lineage>
        <taxon>Eukaryota</taxon>
        <taxon>Viridiplantae</taxon>
        <taxon>Streptophyta</taxon>
        <taxon>Embryophyta</taxon>
        <taxon>Tracheophyta</taxon>
        <taxon>Spermatophyta</taxon>
        <taxon>Magnoliopsida</taxon>
        <taxon>eudicotyledons</taxon>
        <taxon>Gunneridae</taxon>
        <taxon>Pentapetalae</taxon>
        <taxon>asterids</taxon>
        <taxon>lamiids</taxon>
        <taxon>Lamiales</taxon>
        <taxon>Orobanchaceae</taxon>
        <taxon>Pedicularideae</taxon>
        <taxon>Castillejinae</taxon>
        <taxon>Castilleja</taxon>
    </lineage>
</organism>
<evidence type="ECO:0000313" key="3">
    <source>
        <dbReference type="Proteomes" id="UP001632038"/>
    </source>
</evidence>
<evidence type="ECO:0000313" key="2">
    <source>
        <dbReference type="EMBL" id="KAL3624639.1"/>
    </source>
</evidence>
<reference evidence="3" key="1">
    <citation type="journal article" date="2024" name="IScience">
        <title>Strigolactones Initiate the Formation of Haustorium-like Structures in Castilleja.</title>
        <authorList>
            <person name="Buerger M."/>
            <person name="Peterson D."/>
            <person name="Chory J."/>
        </authorList>
    </citation>
    <scope>NUCLEOTIDE SEQUENCE [LARGE SCALE GENOMIC DNA]</scope>
</reference>
<keyword evidence="1" id="KW-0472">Membrane</keyword>
<name>A0ABD3C5Q8_9LAMI</name>
<keyword evidence="3" id="KW-1185">Reference proteome</keyword>
<dbReference type="EMBL" id="JAVIJP010000053">
    <property type="protein sequence ID" value="KAL3624639.1"/>
    <property type="molecule type" value="Genomic_DNA"/>
</dbReference>
<feature type="transmembrane region" description="Helical" evidence="1">
    <location>
        <begin position="6"/>
        <end position="24"/>
    </location>
</feature>
<protein>
    <submittedName>
        <fullName evidence="2">Uncharacterized protein</fullName>
    </submittedName>
</protein>
<comment type="caution">
    <text evidence="2">The sequence shown here is derived from an EMBL/GenBank/DDBJ whole genome shotgun (WGS) entry which is preliminary data.</text>
</comment>